<dbReference type="AlphaFoldDB" id="A0A098LLC1"/>
<dbReference type="PANTHER" id="PTHR43685">
    <property type="entry name" value="GLYCOSYLTRANSFERASE"/>
    <property type="match status" value="1"/>
</dbReference>
<proteinExistence type="predicted"/>
<keyword evidence="3" id="KW-1185">Reference proteome</keyword>
<protein>
    <submittedName>
        <fullName evidence="2">Family 2 glycosyl transferase</fullName>
    </submittedName>
</protein>
<dbReference type="RefSeq" id="WP_045468400.1">
    <property type="nucleotide sequence ID" value="NZ_BBLT01000012.1"/>
</dbReference>
<dbReference type="Gene3D" id="3.90.550.10">
    <property type="entry name" value="Spore Coat Polysaccharide Biosynthesis Protein SpsA, Chain A"/>
    <property type="match status" value="1"/>
</dbReference>
<dbReference type="EMBL" id="BBLT01000012">
    <property type="protein sequence ID" value="GAL87264.1"/>
    <property type="molecule type" value="Genomic_DNA"/>
</dbReference>
<evidence type="ECO:0000313" key="2">
    <source>
        <dbReference type="EMBL" id="GAL87264.1"/>
    </source>
</evidence>
<keyword evidence="2" id="KW-0808">Transferase</keyword>
<evidence type="ECO:0000259" key="1">
    <source>
        <dbReference type="Pfam" id="PF00535"/>
    </source>
</evidence>
<organism evidence="2 3">
    <name type="scientific">Sporocytophaga myxococcoides</name>
    <dbReference type="NCBI Taxonomy" id="153721"/>
    <lineage>
        <taxon>Bacteria</taxon>
        <taxon>Pseudomonadati</taxon>
        <taxon>Bacteroidota</taxon>
        <taxon>Cytophagia</taxon>
        <taxon>Cytophagales</taxon>
        <taxon>Cytophagaceae</taxon>
        <taxon>Sporocytophaga</taxon>
    </lineage>
</organism>
<dbReference type="InterPro" id="IPR050834">
    <property type="entry name" value="Glycosyltransf_2"/>
</dbReference>
<comment type="caution">
    <text evidence="2">The sequence shown here is derived from an EMBL/GenBank/DDBJ whole genome shotgun (WGS) entry which is preliminary data.</text>
</comment>
<dbReference type="Proteomes" id="UP000030185">
    <property type="component" value="Unassembled WGS sequence"/>
</dbReference>
<evidence type="ECO:0000313" key="3">
    <source>
        <dbReference type="Proteomes" id="UP000030185"/>
    </source>
</evidence>
<gene>
    <name evidence="2" type="ORF">MYP_4494</name>
</gene>
<dbReference type="PANTHER" id="PTHR43685:SF2">
    <property type="entry name" value="GLYCOSYLTRANSFERASE 2-LIKE DOMAIN-CONTAINING PROTEIN"/>
    <property type="match status" value="1"/>
</dbReference>
<reference evidence="2 3" key="1">
    <citation type="submission" date="2014-09" db="EMBL/GenBank/DDBJ databases">
        <title>Sporocytophaga myxococcoides PG-01 genome sequencing.</title>
        <authorList>
            <person name="Liu L."/>
            <person name="Gao P.J."/>
            <person name="Chen G.J."/>
            <person name="Wang L.S."/>
        </authorList>
    </citation>
    <scope>NUCLEOTIDE SEQUENCE [LARGE SCALE GENOMIC DNA]</scope>
    <source>
        <strain evidence="2 3">PG-01</strain>
    </source>
</reference>
<dbReference type="STRING" id="153721.MYP_4494"/>
<dbReference type="InterPro" id="IPR001173">
    <property type="entry name" value="Glyco_trans_2-like"/>
</dbReference>
<dbReference type="Pfam" id="PF00535">
    <property type="entry name" value="Glycos_transf_2"/>
    <property type="match status" value="1"/>
</dbReference>
<sequence length="301" mass="35458">MISICIPVYNFNIASLINELSRQLNSLNIQCEIIVIDDCSQNLKTINKSSCEKHTYIELPENIGRAKIRNLFLQYAKYEYLLFLDCDALIKTSSFLPKYIEIIKDNPSVVCGGRVYDPRPPKREYRLKWKYGILRESQPYSVRRKFPNRSFMTNNFLIRKNILEKIKFDERIAQYGHEDTLFGYALKKSNITITHIDNPILNGDVELNSEYLNKTREGIINLIHILNFKEYDNDLINDIALLRFYQKIKILRGIIRLSFFAFKPLTILLLKKGYVNLYLFDYYKLGILIENIKTNLDNQNV</sequence>
<dbReference type="OrthoDB" id="761861at2"/>
<accession>A0A098LLC1</accession>
<dbReference type="eggNOG" id="COG0463">
    <property type="taxonomic scope" value="Bacteria"/>
</dbReference>
<dbReference type="InterPro" id="IPR029044">
    <property type="entry name" value="Nucleotide-diphossugar_trans"/>
</dbReference>
<dbReference type="SUPFAM" id="SSF53448">
    <property type="entry name" value="Nucleotide-diphospho-sugar transferases"/>
    <property type="match status" value="1"/>
</dbReference>
<name>A0A098LLC1_9BACT</name>
<dbReference type="CDD" id="cd00761">
    <property type="entry name" value="Glyco_tranf_GTA_type"/>
    <property type="match status" value="1"/>
</dbReference>
<dbReference type="GO" id="GO:0016740">
    <property type="term" value="F:transferase activity"/>
    <property type="evidence" value="ECO:0007669"/>
    <property type="project" value="UniProtKB-KW"/>
</dbReference>
<feature type="domain" description="Glycosyltransferase 2-like" evidence="1">
    <location>
        <begin position="3"/>
        <end position="166"/>
    </location>
</feature>